<gene>
    <name evidence="2" type="ORF">CUNI_LOCUS6951</name>
</gene>
<sequence length="53" mass="6095">HYDQDNGTNETADFLYGNHREHHVEPVFLACLWFIAIYTGLSMVKEIAQIASQ</sequence>
<keyword evidence="1" id="KW-0812">Transmembrane</keyword>
<evidence type="ECO:0000256" key="1">
    <source>
        <dbReference type="SAM" id="Phobius"/>
    </source>
</evidence>
<protein>
    <submittedName>
        <fullName evidence="2">Uncharacterized protein</fullName>
    </submittedName>
</protein>
<dbReference type="EMBL" id="CAJHNH020001078">
    <property type="protein sequence ID" value="CAG5121393.1"/>
    <property type="molecule type" value="Genomic_DNA"/>
</dbReference>
<dbReference type="Proteomes" id="UP000678393">
    <property type="component" value="Unassembled WGS sequence"/>
</dbReference>
<feature type="transmembrane region" description="Helical" evidence="1">
    <location>
        <begin position="27"/>
        <end position="44"/>
    </location>
</feature>
<reference evidence="2" key="1">
    <citation type="submission" date="2021-04" db="EMBL/GenBank/DDBJ databases">
        <authorList>
            <consortium name="Molecular Ecology Group"/>
        </authorList>
    </citation>
    <scope>NUCLEOTIDE SEQUENCE</scope>
</reference>
<keyword evidence="1" id="KW-0472">Membrane</keyword>
<name>A0A8S3YWA9_9EUPU</name>
<feature type="non-terminal residue" evidence="2">
    <location>
        <position position="1"/>
    </location>
</feature>
<feature type="non-terminal residue" evidence="2">
    <location>
        <position position="53"/>
    </location>
</feature>
<accession>A0A8S3YWA9</accession>
<organism evidence="2 3">
    <name type="scientific">Candidula unifasciata</name>
    <dbReference type="NCBI Taxonomy" id="100452"/>
    <lineage>
        <taxon>Eukaryota</taxon>
        <taxon>Metazoa</taxon>
        <taxon>Spiralia</taxon>
        <taxon>Lophotrochozoa</taxon>
        <taxon>Mollusca</taxon>
        <taxon>Gastropoda</taxon>
        <taxon>Heterobranchia</taxon>
        <taxon>Euthyneura</taxon>
        <taxon>Panpulmonata</taxon>
        <taxon>Eupulmonata</taxon>
        <taxon>Stylommatophora</taxon>
        <taxon>Helicina</taxon>
        <taxon>Helicoidea</taxon>
        <taxon>Geomitridae</taxon>
        <taxon>Candidula</taxon>
    </lineage>
</organism>
<evidence type="ECO:0000313" key="2">
    <source>
        <dbReference type="EMBL" id="CAG5121393.1"/>
    </source>
</evidence>
<keyword evidence="3" id="KW-1185">Reference proteome</keyword>
<evidence type="ECO:0000313" key="3">
    <source>
        <dbReference type="Proteomes" id="UP000678393"/>
    </source>
</evidence>
<comment type="caution">
    <text evidence="2">The sequence shown here is derived from an EMBL/GenBank/DDBJ whole genome shotgun (WGS) entry which is preliminary data.</text>
</comment>
<dbReference type="AlphaFoldDB" id="A0A8S3YWA9"/>
<proteinExistence type="predicted"/>
<keyword evidence="1" id="KW-1133">Transmembrane helix</keyword>